<sequence length="481" mass="50884">MQPGAEPLFLCFFAIVFAVASAEPSQVRWISPSAGDYFGPGDNIVGKWSASKAVVSPSFELCTGAGQSNIHARDENNNGESGRCGAKTYPTIQQDNGVYFVSLTIPNVTDVQNYHLQMVDDFDNVSQSPSFSLSPSGSAPPPAANEEKVPPSADRRAQSPLTVSRNASDEGSAPLVVVTTNDPLANATPARDTANLGASHAGPPTAAYAVPISIVGAILLAATFVALRQNKLLGLERKADIEKIKEALSRSGKSDNSSNDIENAFQAGKAANGSAIAGLGMYGAMQHVQAVPIPLFMPPTAPLWPTKEAPSQPEDIYTRYLPPPRYSGRSSHRSPSVRSQVSYISSGSHGSATSRPIEIQNYSSMYSMPRPPSLSSRSSRSSRTRVCLPSIKAGTPLYDETSLPSVSRNSSRDGMGSDVTGSVLEDYMPPSPSSSSGPPPCLVPAPQRIHLREEDVVEKDSLPLVNPYDAVAASLRNGKQS</sequence>
<gene>
    <name evidence="4" type="ORF">AAF712_004923</name>
</gene>
<feature type="transmembrane region" description="Helical" evidence="2">
    <location>
        <begin position="206"/>
        <end position="227"/>
    </location>
</feature>
<feature type="compositionally biased region" description="Polar residues" evidence="1">
    <location>
        <begin position="333"/>
        <end position="354"/>
    </location>
</feature>
<evidence type="ECO:0000313" key="5">
    <source>
        <dbReference type="Proteomes" id="UP001437256"/>
    </source>
</evidence>
<feature type="signal peptide" evidence="3">
    <location>
        <begin position="1"/>
        <end position="22"/>
    </location>
</feature>
<evidence type="ECO:0000256" key="3">
    <source>
        <dbReference type="SAM" id="SignalP"/>
    </source>
</evidence>
<keyword evidence="2" id="KW-0812">Transmembrane</keyword>
<feature type="chain" id="PRO_5046617241" evidence="3">
    <location>
        <begin position="23"/>
        <end position="481"/>
    </location>
</feature>
<feature type="region of interest" description="Disordered" evidence="1">
    <location>
        <begin position="125"/>
        <end position="173"/>
    </location>
</feature>
<feature type="region of interest" description="Disordered" evidence="1">
    <location>
        <begin position="305"/>
        <end position="385"/>
    </location>
</feature>
<name>A0ABR3A398_9AGAR</name>
<reference evidence="4 5" key="1">
    <citation type="submission" date="2024-05" db="EMBL/GenBank/DDBJ databases">
        <title>A draft genome resource for the thread blight pathogen Marasmius tenuissimus strain MS-2.</title>
        <authorList>
            <person name="Yulfo-Soto G.E."/>
            <person name="Baruah I.K."/>
            <person name="Amoako-Attah I."/>
            <person name="Bukari Y."/>
            <person name="Meinhardt L.W."/>
            <person name="Bailey B.A."/>
            <person name="Cohen S.P."/>
        </authorList>
    </citation>
    <scope>NUCLEOTIDE SEQUENCE [LARGE SCALE GENOMIC DNA]</scope>
    <source>
        <strain evidence="4 5">MS-2</strain>
    </source>
</reference>
<accession>A0ABR3A398</accession>
<proteinExistence type="predicted"/>
<dbReference type="Proteomes" id="UP001437256">
    <property type="component" value="Unassembled WGS sequence"/>
</dbReference>
<keyword evidence="2" id="KW-1133">Transmembrane helix</keyword>
<feature type="region of interest" description="Disordered" evidence="1">
    <location>
        <begin position="397"/>
        <end position="481"/>
    </location>
</feature>
<feature type="compositionally biased region" description="Low complexity" evidence="1">
    <location>
        <begin position="126"/>
        <end position="137"/>
    </location>
</feature>
<keyword evidence="2" id="KW-0472">Membrane</keyword>
<feature type="compositionally biased region" description="Low complexity" evidence="1">
    <location>
        <begin position="362"/>
        <end position="381"/>
    </location>
</feature>
<feature type="compositionally biased region" description="Pro residues" evidence="1">
    <location>
        <begin position="429"/>
        <end position="443"/>
    </location>
</feature>
<keyword evidence="5" id="KW-1185">Reference proteome</keyword>
<feature type="compositionally biased region" description="Basic and acidic residues" evidence="1">
    <location>
        <begin position="145"/>
        <end position="157"/>
    </location>
</feature>
<protein>
    <submittedName>
        <fullName evidence="4">Uncharacterized protein</fullName>
    </submittedName>
</protein>
<comment type="caution">
    <text evidence="4">The sequence shown here is derived from an EMBL/GenBank/DDBJ whole genome shotgun (WGS) entry which is preliminary data.</text>
</comment>
<organism evidence="4 5">
    <name type="scientific">Marasmius tenuissimus</name>
    <dbReference type="NCBI Taxonomy" id="585030"/>
    <lineage>
        <taxon>Eukaryota</taxon>
        <taxon>Fungi</taxon>
        <taxon>Dikarya</taxon>
        <taxon>Basidiomycota</taxon>
        <taxon>Agaricomycotina</taxon>
        <taxon>Agaricomycetes</taxon>
        <taxon>Agaricomycetidae</taxon>
        <taxon>Agaricales</taxon>
        <taxon>Marasmiineae</taxon>
        <taxon>Marasmiaceae</taxon>
        <taxon>Marasmius</taxon>
    </lineage>
</organism>
<evidence type="ECO:0000313" key="4">
    <source>
        <dbReference type="EMBL" id="KAL0068020.1"/>
    </source>
</evidence>
<evidence type="ECO:0000256" key="1">
    <source>
        <dbReference type="SAM" id="MobiDB-lite"/>
    </source>
</evidence>
<dbReference type="EMBL" id="JBBXMP010000021">
    <property type="protein sequence ID" value="KAL0068020.1"/>
    <property type="molecule type" value="Genomic_DNA"/>
</dbReference>
<keyword evidence="3" id="KW-0732">Signal</keyword>
<feature type="compositionally biased region" description="Basic and acidic residues" evidence="1">
    <location>
        <begin position="450"/>
        <end position="461"/>
    </location>
</feature>
<evidence type="ECO:0000256" key="2">
    <source>
        <dbReference type="SAM" id="Phobius"/>
    </source>
</evidence>